<dbReference type="Proteomes" id="UP001497480">
    <property type="component" value="Unassembled WGS sequence"/>
</dbReference>
<dbReference type="AlphaFoldDB" id="A0AAV1W095"/>
<comment type="caution">
    <text evidence="1">The sequence shown here is derived from an EMBL/GenBank/DDBJ whole genome shotgun (WGS) entry which is preliminary data.</text>
</comment>
<evidence type="ECO:0000313" key="2">
    <source>
        <dbReference type="Proteomes" id="UP001497480"/>
    </source>
</evidence>
<name>A0AAV1W095_LUPLU</name>
<dbReference type="CDD" id="cd09272">
    <property type="entry name" value="RNase_HI_RT_Ty1"/>
    <property type="match status" value="1"/>
</dbReference>
<dbReference type="PANTHER" id="PTHR11439">
    <property type="entry name" value="GAG-POL-RELATED RETROTRANSPOSON"/>
    <property type="match status" value="1"/>
</dbReference>
<keyword evidence="2" id="KW-1185">Reference proteome</keyword>
<protein>
    <recommendedName>
        <fullName evidence="3">Copia protein</fullName>
    </recommendedName>
</protein>
<gene>
    <name evidence="1" type="ORF">LLUT_LOCUS3874</name>
</gene>
<evidence type="ECO:0000313" key="1">
    <source>
        <dbReference type="EMBL" id="CAL0302814.1"/>
    </source>
</evidence>
<sequence>MATCEAQWLLFLFRDLGIQHHKPVSIFCDNNSALHIAANPVFHERTKHIDIDCHVVRERVDNGTVHLLPIHTSLQLADIFTKPLSPSPFHSIVSKLGILDIHMPSLRGGVLKMKTIAIDFCCL</sequence>
<evidence type="ECO:0008006" key="3">
    <source>
        <dbReference type="Google" id="ProtNLM"/>
    </source>
</evidence>
<accession>A0AAV1W095</accession>
<proteinExistence type="predicted"/>
<dbReference type="PANTHER" id="PTHR11439:SF498">
    <property type="entry name" value="DNAK FAMILY PROTEIN"/>
    <property type="match status" value="1"/>
</dbReference>
<dbReference type="EMBL" id="CAXHTB010000003">
    <property type="protein sequence ID" value="CAL0302814.1"/>
    <property type="molecule type" value="Genomic_DNA"/>
</dbReference>
<organism evidence="1 2">
    <name type="scientific">Lupinus luteus</name>
    <name type="common">European yellow lupine</name>
    <dbReference type="NCBI Taxonomy" id="3873"/>
    <lineage>
        <taxon>Eukaryota</taxon>
        <taxon>Viridiplantae</taxon>
        <taxon>Streptophyta</taxon>
        <taxon>Embryophyta</taxon>
        <taxon>Tracheophyta</taxon>
        <taxon>Spermatophyta</taxon>
        <taxon>Magnoliopsida</taxon>
        <taxon>eudicotyledons</taxon>
        <taxon>Gunneridae</taxon>
        <taxon>Pentapetalae</taxon>
        <taxon>rosids</taxon>
        <taxon>fabids</taxon>
        <taxon>Fabales</taxon>
        <taxon>Fabaceae</taxon>
        <taxon>Papilionoideae</taxon>
        <taxon>50 kb inversion clade</taxon>
        <taxon>genistoids sensu lato</taxon>
        <taxon>core genistoids</taxon>
        <taxon>Genisteae</taxon>
        <taxon>Lupinus</taxon>
    </lineage>
</organism>
<reference evidence="1 2" key="1">
    <citation type="submission" date="2024-03" db="EMBL/GenBank/DDBJ databases">
        <authorList>
            <person name="Martinez-Hernandez J."/>
        </authorList>
    </citation>
    <scope>NUCLEOTIDE SEQUENCE [LARGE SCALE GENOMIC DNA]</scope>
</reference>